<reference evidence="2" key="1">
    <citation type="submission" date="2022-01" db="UniProtKB">
        <authorList>
            <consortium name="EnsemblMetazoa"/>
        </authorList>
    </citation>
    <scope>IDENTIFICATION</scope>
</reference>
<accession>A0A8I6SKF3</accession>
<dbReference type="EnsemblMetazoa" id="XM_024227075.1">
    <property type="protein sequence ID" value="XP_024082843.1"/>
    <property type="gene ID" value="LOC112126965"/>
</dbReference>
<evidence type="ECO:0000256" key="1">
    <source>
        <dbReference type="SAM" id="SignalP"/>
    </source>
</evidence>
<dbReference type="Proteomes" id="UP000494040">
    <property type="component" value="Unassembled WGS sequence"/>
</dbReference>
<protein>
    <submittedName>
        <fullName evidence="2">Uncharacterized protein</fullName>
    </submittedName>
</protein>
<evidence type="ECO:0000313" key="2">
    <source>
        <dbReference type="EnsemblMetazoa" id="XP_024082843.1"/>
    </source>
</evidence>
<name>A0A8I6SKF3_CIMLE</name>
<keyword evidence="1" id="KW-0732">Signal</keyword>
<feature type="chain" id="PRO_5035260316" evidence="1">
    <location>
        <begin position="21"/>
        <end position="108"/>
    </location>
</feature>
<proteinExistence type="predicted"/>
<feature type="signal peptide" evidence="1">
    <location>
        <begin position="1"/>
        <end position="20"/>
    </location>
</feature>
<organism evidence="2 3">
    <name type="scientific">Cimex lectularius</name>
    <name type="common">Bed bug</name>
    <name type="synonym">Acanthia lectularia</name>
    <dbReference type="NCBI Taxonomy" id="79782"/>
    <lineage>
        <taxon>Eukaryota</taxon>
        <taxon>Metazoa</taxon>
        <taxon>Ecdysozoa</taxon>
        <taxon>Arthropoda</taxon>
        <taxon>Hexapoda</taxon>
        <taxon>Insecta</taxon>
        <taxon>Pterygota</taxon>
        <taxon>Neoptera</taxon>
        <taxon>Paraneoptera</taxon>
        <taxon>Hemiptera</taxon>
        <taxon>Heteroptera</taxon>
        <taxon>Panheteroptera</taxon>
        <taxon>Cimicomorpha</taxon>
        <taxon>Cimicidae</taxon>
        <taxon>Cimex</taxon>
    </lineage>
</organism>
<dbReference type="AlphaFoldDB" id="A0A8I6SKF3"/>
<evidence type="ECO:0000313" key="3">
    <source>
        <dbReference type="Proteomes" id="UP000494040"/>
    </source>
</evidence>
<sequence>MVVSQFWFMVGLSAWGMFSSYKFYKNHKEEQEELERKARQKEQYGVQIDLSRIQTVCSGVCIRADPNADVEMQANQIEEQKQMHYRNLVHSLSTAIMRETLQDGEELD</sequence>
<dbReference type="KEGG" id="clec:112126965"/>
<dbReference type="RefSeq" id="XP_024082843.1">
    <property type="nucleotide sequence ID" value="XM_024227075.1"/>
</dbReference>
<keyword evidence="3" id="KW-1185">Reference proteome</keyword>
<dbReference type="GeneID" id="112126965"/>